<dbReference type="OrthoDB" id="9810818at2"/>
<dbReference type="AlphaFoldDB" id="A0A0R1JP58"/>
<dbReference type="Pfam" id="PF00892">
    <property type="entry name" value="EamA"/>
    <property type="match status" value="2"/>
</dbReference>
<feature type="transmembrane region" description="Helical" evidence="6">
    <location>
        <begin position="36"/>
        <end position="58"/>
    </location>
</feature>
<dbReference type="GO" id="GO:0016020">
    <property type="term" value="C:membrane"/>
    <property type="evidence" value="ECO:0007669"/>
    <property type="project" value="UniProtKB-SubCell"/>
</dbReference>
<evidence type="ECO:0000256" key="1">
    <source>
        <dbReference type="ARBA" id="ARBA00004127"/>
    </source>
</evidence>
<dbReference type="RefSeq" id="WP_056951594.1">
    <property type="nucleotide sequence ID" value="NZ_AZDJ01000030.1"/>
</dbReference>
<accession>A0A0R1JP58</accession>
<feature type="transmembrane region" description="Helical" evidence="6">
    <location>
        <begin position="132"/>
        <end position="153"/>
    </location>
</feature>
<feature type="domain" description="EamA" evidence="7">
    <location>
        <begin position="7"/>
        <end position="145"/>
    </location>
</feature>
<evidence type="ECO:0000256" key="2">
    <source>
        <dbReference type="ARBA" id="ARBA00007362"/>
    </source>
</evidence>
<dbReference type="EMBL" id="AZDJ01000030">
    <property type="protein sequence ID" value="KRK70931.1"/>
    <property type="molecule type" value="Genomic_DNA"/>
</dbReference>
<feature type="domain" description="EamA" evidence="7">
    <location>
        <begin position="159"/>
        <end position="290"/>
    </location>
</feature>
<feature type="transmembrane region" description="Helical" evidence="6">
    <location>
        <begin position="159"/>
        <end position="176"/>
    </location>
</feature>
<evidence type="ECO:0000256" key="4">
    <source>
        <dbReference type="ARBA" id="ARBA00022989"/>
    </source>
</evidence>
<keyword evidence="4 6" id="KW-1133">Transmembrane helix</keyword>
<keyword evidence="5 6" id="KW-0472">Membrane</keyword>
<evidence type="ECO:0000256" key="6">
    <source>
        <dbReference type="SAM" id="Phobius"/>
    </source>
</evidence>
<feature type="transmembrane region" description="Helical" evidence="6">
    <location>
        <begin position="98"/>
        <end position="120"/>
    </location>
</feature>
<reference evidence="8 9" key="1">
    <citation type="journal article" date="2015" name="Genome Announc.">
        <title>Expanding the biotechnology potential of lactobacilli through comparative genomics of 213 strains and associated genera.</title>
        <authorList>
            <person name="Sun Z."/>
            <person name="Harris H.M."/>
            <person name="McCann A."/>
            <person name="Guo C."/>
            <person name="Argimon S."/>
            <person name="Zhang W."/>
            <person name="Yang X."/>
            <person name="Jeffery I.B."/>
            <person name="Cooney J.C."/>
            <person name="Kagawa T.F."/>
            <person name="Liu W."/>
            <person name="Song Y."/>
            <person name="Salvetti E."/>
            <person name="Wrobel A."/>
            <person name="Rasinkangas P."/>
            <person name="Parkhill J."/>
            <person name="Rea M.C."/>
            <person name="O'Sullivan O."/>
            <person name="Ritari J."/>
            <person name="Douillard F.P."/>
            <person name="Paul Ross R."/>
            <person name="Yang R."/>
            <person name="Briner A.E."/>
            <person name="Felis G.E."/>
            <person name="de Vos W.M."/>
            <person name="Barrangou R."/>
            <person name="Klaenhammer T.R."/>
            <person name="Caufield P.W."/>
            <person name="Cui Y."/>
            <person name="Zhang H."/>
            <person name="O'Toole P.W."/>
        </authorList>
    </citation>
    <scope>NUCLEOTIDE SEQUENCE [LARGE SCALE GENOMIC DNA]</scope>
    <source>
        <strain evidence="8 9">JCM 17158</strain>
    </source>
</reference>
<dbReference type="PANTHER" id="PTHR32322:SF2">
    <property type="entry name" value="EAMA DOMAIN-CONTAINING PROTEIN"/>
    <property type="match status" value="1"/>
</dbReference>
<keyword evidence="3 6" id="KW-0812">Transmembrane</keyword>
<dbReference type="InterPro" id="IPR050638">
    <property type="entry name" value="AA-Vitamin_Transporters"/>
</dbReference>
<evidence type="ECO:0000256" key="5">
    <source>
        <dbReference type="ARBA" id="ARBA00023136"/>
    </source>
</evidence>
<keyword evidence="9" id="KW-1185">Reference proteome</keyword>
<sequence length="299" mass="31266">MQGKRMAGIAMAILGSLLWGISGPASDYLFGLGVTVSWLISSKMLIAGVVTLAIALVTQRRAVLAPWRQAHSAGQMIAFILFGMIAMQYIYFKAVAVAGAPTATILQYLSPVLVLVWLAFRARELPRRLDVVIIALAMVGTAMVVTKGHFTQLAITPQALLWGILAAVAAAVYTLLPASLLAVYSPLVVTGWAQLLGGLVMTVVHPFWVGVPHLPASGWAAYAFVVIFGTIVAYLVYLASLQYISPTAASLLDAFEPLGATVTSVVFLGFAVSGAELAGGALIIACVGLMALAGPQAPE</sequence>
<dbReference type="PANTHER" id="PTHR32322">
    <property type="entry name" value="INNER MEMBRANE TRANSPORTER"/>
    <property type="match status" value="1"/>
</dbReference>
<protein>
    <submittedName>
        <fullName evidence="8">DMT family permease</fullName>
    </submittedName>
</protein>
<evidence type="ECO:0000313" key="9">
    <source>
        <dbReference type="Proteomes" id="UP000051804"/>
    </source>
</evidence>
<dbReference type="Proteomes" id="UP000051804">
    <property type="component" value="Unassembled WGS sequence"/>
</dbReference>
<evidence type="ECO:0000313" key="8">
    <source>
        <dbReference type="EMBL" id="KRK70931.1"/>
    </source>
</evidence>
<comment type="subcellular location">
    <subcellularLocation>
        <location evidence="1">Endomembrane system</location>
        <topology evidence="1">Multi-pass membrane protein</topology>
    </subcellularLocation>
</comment>
<evidence type="ECO:0000259" key="7">
    <source>
        <dbReference type="Pfam" id="PF00892"/>
    </source>
</evidence>
<dbReference type="SUPFAM" id="SSF103481">
    <property type="entry name" value="Multidrug resistance efflux transporter EmrE"/>
    <property type="match status" value="2"/>
</dbReference>
<dbReference type="InterPro" id="IPR037185">
    <property type="entry name" value="EmrE-like"/>
</dbReference>
<feature type="transmembrane region" description="Helical" evidence="6">
    <location>
        <begin position="219"/>
        <end position="239"/>
    </location>
</feature>
<organism evidence="8 9">
    <name type="scientific">Lacticaseibacillus nasuensis JCM 17158</name>
    <dbReference type="NCBI Taxonomy" id="1291734"/>
    <lineage>
        <taxon>Bacteria</taxon>
        <taxon>Bacillati</taxon>
        <taxon>Bacillota</taxon>
        <taxon>Bacilli</taxon>
        <taxon>Lactobacillales</taxon>
        <taxon>Lactobacillaceae</taxon>
        <taxon>Lacticaseibacillus</taxon>
    </lineage>
</organism>
<dbReference type="PATRIC" id="fig|1291734.4.peg.120"/>
<name>A0A0R1JP58_9LACO</name>
<dbReference type="InterPro" id="IPR000620">
    <property type="entry name" value="EamA_dom"/>
</dbReference>
<comment type="similarity">
    <text evidence="2">Belongs to the EamA transporter family.</text>
</comment>
<evidence type="ECO:0000256" key="3">
    <source>
        <dbReference type="ARBA" id="ARBA00022692"/>
    </source>
</evidence>
<gene>
    <name evidence="8" type="ORF">FD02_GL000112</name>
</gene>
<feature type="transmembrane region" description="Helical" evidence="6">
    <location>
        <begin position="183"/>
        <end position="207"/>
    </location>
</feature>
<proteinExistence type="inferred from homology"/>
<comment type="caution">
    <text evidence="8">The sequence shown here is derived from an EMBL/GenBank/DDBJ whole genome shotgun (WGS) entry which is preliminary data.</text>
</comment>
<dbReference type="STRING" id="1291734.FD02_GL000112"/>
<feature type="transmembrane region" description="Helical" evidence="6">
    <location>
        <begin position="70"/>
        <end position="92"/>
    </location>
</feature>